<name>A0A7R9G2E6_TIMSH</name>
<sequence>MIMMSIHIKDSCLMDSDGCGPPHFIEVARKTINKKGHSQRNSIRDLPITDKPDQTKLTPWSVFPPIGLEIGKVELEEVNPHLCGGRLENHLGKTTPVHLTKIRTSISPSSAVELNTNSALANYATEASFKIALQARIKHIFKALQWAYPGDVASLSYYDDVPIPPTTNHALQPIGQRDVNSEPRGFLSTLPLPPGLDGIFTAQVRLSRGRSDSCSNPTPPFLWKPLTADVLCMRKTVGCLLFVSGDLIVDGKALHDSPVNSCAAFYIRVLIGQHLKSLNAYFSSHPPVYEKDTKIFVLNCALHSASGMMLHCFAHAHIGEWAGRRDCQVERALLLSQCQLWRDDGRKLSSMRFTPTRLLLYICVLIIIIVVWMLFKKSQSLGFTRTCPHPEQFQDQLHQLADKVNRILSSLQLTHFLCYGSLWGQIRLSRSLPWEADVEFCLLNEELSLHDEVFLARAFKKHKLDMKYNSAEGLYMITDPQFEGGNIQLIVFEEDTTINMLRRVGWKRRMLPPNCEEMTSLECFPPRLIARPLPLKEFGGYILPVPREGIEIQKYHYQQSLNPGPSGQVEARQRLFGTALAAERSCWRAGPPRQVVILQERTYVIEHD</sequence>
<evidence type="ECO:0000313" key="2">
    <source>
        <dbReference type="EMBL" id="CAD7263243.1"/>
    </source>
</evidence>
<feature type="transmembrane region" description="Helical" evidence="1">
    <location>
        <begin position="358"/>
        <end position="375"/>
    </location>
</feature>
<dbReference type="PANTHER" id="PTHR13627">
    <property type="entry name" value="FUKUTIN RELATED PROTEIN"/>
    <property type="match status" value="1"/>
</dbReference>
<evidence type="ECO:0000256" key="1">
    <source>
        <dbReference type="SAM" id="Phobius"/>
    </source>
</evidence>
<dbReference type="InterPro" id="IPR052613">
    <property type="entry name" value="LicD_transferase"/>
</dbReference>
<gene>
    <name evidence="2" type="ORF">TSIB3V08_LOCUS7329</name>
</gene>
<dbReference type="PANTHER" id="PTHR13627:SF32">
    <property type="entry name" value="AGAP006029-PA"/>
    <property type="match status" value="1"/>
</dbReference>
<keyword evidence="1" id="KW-0472">Membrane</keyword>
<protein>
    <submittedName>
        <fullName evidence="2">Uncharacterized protein</fullName>
    </submittedName>
</protein>
<dbReference type="EMBL" id="OC003395">
    <property type="protein sequence ID" value="CAD7263243.1"/>
    <property type="molecule type" value="Genomic_DNA"/>
</dbReference>
<accession>A0A7R9G2E6</accession>
<keyword evidence="1" id="KW-1133">Transmembrane helix</keyword>
<reference evidence="2" key="1">
    <citation type="submission" date="2020-11" db="EMBL/GenBank/DDBJ databases">
        <authorList>
            <person name="Tran Van P."/>
        </authorList>
    </citation>
    <scope>NUCLEOTIDE SEQUENCE</scope>
</reference>
<proteinExistence type="predicted"/>
<organism evidence="2">
    <name type="scientific">Timema shepardi</name>
    <name type="common">Walking stick</name>
    <dbReference type="NCBI Taxonomy" id="629360"/>
    <lineage>
        <taxon>Eukaryota</taxon>
        <taxon>Metazoa</taxon>
        <taxon>Ecdysozoa</taxon>
        <taxon>Arthropoda</taxon>
        <taxon>Hexapoda</taxon>
        <taxon>Insecta</taxon>
        <taxon>Pterygota</taxon>
        <taxon>Neoptera</taxon>
        <taxon>Polyneoptera</taxon>
        <taxon>Phasmatodea</taxon>
        <taxon>Timematodea</taxon>
        <taxon>Timematoidea</taxon>
        <taxon>Timematidae</taxon>
        <taxon>Timema</taxon>
    </lineage>
</organism>
<keyword evidence="1" id="KW-0812">Transmembrane</keyword>
<dbReference type="AlphaFoldDB" id="A0A7R9G2E6"/>